<gene>
    <name evidence="2" type="ORF">GCM10010531_28630</name>
</gene>
<dbReference type="RefSeq" id="WP_344689612.1">
    <property type="nucleotide sequence ID" value="NZ_BAAAVV010000006.1"/>
</dbReference>
<dbReference type="PANTHER" id="PTHR35399">
    <property type="entry name" value="SLR8030 PROTEIN"/>
    <property type="match status" value="1"/>
</dbReference>
<dbReference type="Proteomes" id="UP001499924">
    <property type="component" value="Unassembled WGS sequence"/>
</dbReference>
<evidence type="ECO:0000313" key="3">
    <source>
        <dbReference type="Proteomes" id="UP001499924"/>
    </source>
</evidence>
<accession>A0ABP6PB53</accession>
<dbReference type="PANTHER" id="PTHR35399:SF2">
    <property type="entry name" value="DUF839 DOMAIN-CONTAINING PROTEIN"/>
    <property type="match status" value="1"/>
</dbReference>
<dbReference type="PROSITE" id="PS51318">
    <property type="entry name" value="TAT"/>
    <property type="match status" value="1"/>
</dbReference>
<sequence length="646" mass="69871">MTQTIDPHTAADADPDDLPSNPSSAPAFADVARARVSRRSVLAGGMVAAAGFLTSSLVNPPVAVATPGRGSAGRPLLGFRPIPPSTADEVVVPRGYRARPFIPWGTPLLGRYPEFRPGTPSAGVPGGNTAEDQAQQVGMHHDGMTYFPLHAGRKGSEHGLLVLNHEYTDEFYLQTGAYQSPYAPTYTAEMVRKSQNAHGVSVVEIEKKRSGEWALVRSRRNRRITANTEMELAGPAAGHELVRTAADPQGRRPLGTINNCGNGETPWGTYLTCEENFNGYFRVDPGQNEENSELQGRYGVGGDRNRWATQDPRFVVTPTDANEPNRFGWVVEIDPFSPESVPVKRTALGRLKHEDATVHVTKGGRVVVYMGDDQVFEYVYKFVSSGNWRSMRSRGKSPLDEGTLYVARFDDDGTGTWLPLVHGQGPLTAANGFADQGEVLVKTRMAADLLGATPMDRPEWTAVDPRTGTVYVTLTNNDSRSEANGPNPRTPNLWGHIVRWDEQGGDHAATSFEWDLFLLAGPGDGVDGSTIKAEDSFGSPDGLWLDPDSRAWIQTDGTQPTGNNQMLAADPYRTEGGAPELRRFLTGVVGCEVTGIAMTPDQRTLFVNLQHPGERGGSTWPQNDGLATPRSATVVVTRDDGGVIGT</sequence>
<keyword evidence="3" id="KW-1185">Reference proteome</keyword>
<feature type="region of interest" description="Disordered" evidence="1">
    <location>
        <begin position="1"/>
        <end position="25"/>
    </location>
</feature>
<reference evidence="3" key="1">
    <citation type="journal article" date="2019" name="Int. J. Syst. Evol. Microbiol.">
        <title>The Global Catalogue of Microorganisms (GCM) 10K type strain sequencing project: providing services to taxonomists for standard genome sequencing and annotation.</title>
        <authorList>
            <consortium name="The Broad Institute Genomics Platform"/>
            <consortium name="The Broad Institute Genome Sequencing Center for Infectious Disease"/>
            <person name="Wu L."/>
            <person name="Ma J."/>
        </authorList>
    </citation>
    <scope>NUCLEOTIDE SEQUENCE [LARGE SCALE GENOMIC DNA]</scope>
    <source>
        <strain evidence="3">JCM 15614</strain>
    </source>
</reference>
<evidence type="ECO:0000256" key="1">
    <source>
        <dbReference type="SAM" id="MobiDB-lite"/>
    </source>
</evidence>
<comment type="caution">
    <text evidence="2">The sequence shown here is derived from an EMBL/GenBank/DDBJ whole genome shotgun (WGS) entry which is preliminary data.</text>
</comment>
<organism evidence="2 3">
    <name type="scientific">Blastococcus jejuensis</name>
    <dbReference type="NCBI Taxonomy" id="351224"/>
    <lineage>
        <taxon>Bacteria</taxon>
        <taxon>Bacillati</taxon>
        <taxon>Actinomycetota</taxon>
        <taxon>Actinomycetes</taxon>
        <taxon>Geodermatophilales</taxon>
        <taxon>Geodermatophilaceae</taxon>
        <taxon>Blastococcus</taxon>
    </lineage>
</organism>
<dbReference type="EMBL" id="BAAAVV010000006">
    <property type="protein sequence ID" value="GAA3173356.1"/>
    <property type="molecule type" value="Genomic_DNA"/>
</dbReference>
<dbReference type="InterPro" id="IPR008557">
    <property type="entry name" value="PhoX"/>
</dbReference>
<dbReference type="InterPro" id="IPR006311">
    <property type="entry name" value="TAT_signal"/>
</dbReference>
<dbReference type="SUPFAM" id="SSF63829">
    <property type="entry name" value="Calcium-dependent phosphotriesterase"/>
    <property type="match status" value="1"/>
</dbReference>
<protein>
    <submittedName>
        <fullName evidence="2">PhoX family phosphatase</fullName>
    </submittedName>
</protein>
<evidence type="ECO:0000313" key="2">
    <source>
        <dbReference type="EMBL" id="GAA3173356.1"/>
    </source>
</evidence>
<proteinExistence type="predicted"/>
<dbReference type="Pfam" id="PF05787">
    <property type="entry name" value="PhoX"/>
    <property type="match status" value="1"/>
</dbReference>
<name>A0ABP6PB53_9ACTN</name>